<comment type="caution">
    <text evidence="1">The sequence shown here is derived from an EMBL/GenBank/DDBJ whole genome shotgun (WGS) entry which is preliminary data.</text>
</comment>
<proteinExistence type="predicted"/>
<sequence>MILGSDARRLGIYFFYDADGIVDDATWHMLAAMHAHCDELIAVVNGELADESRARLGSLARTTVIQRANEGFDVWAYRTALRAKGWDELARFDEVVLFNFTILGPVHPLEEMFARMDATDVDFWGLTTHNGAAFDPFSAQSELGYLPVHLQSHFIAVRRPMATSSEFRDYWELMGPIRSYGDAVSKHEVVFTKRFSELGFRWAPYVETAATIGRQYYPLFNDPVRLVTELGCPAFKRKSFFAGPAAYLDETSNGVARGLYDHLRAHPDYDERMLLRHLLRTCDVADLHATLAMHEVVEPASTPSAATTRAYVDCAGLLAAEAIRAAHAAGVDEVVALCASDARVHACDDATRAIAHAGDPVRAAIADVAAAPVDAACLVLGPADGIAFPFSAAEAAARGTIEDVLAGREHVAGILAMLAPGSDTGVVAAAPPLHATWFGALGDGWRGRFERVRRALEPEGRSVPMRAERDPISLESGALWFRPDALEGSDRLDLEAHEILIALPSLAASNGALTRHATTSRRAGLDLATAVDYLRRLGAQVGGGSGERFSAMLHRLSQMATVGQPGHHARTIVAFSISWDLGGPSRVEDEHVAFVTDGGTARVTLVPPADAVSARLDPVDGSRVLCASPRVQGSTRLDLWVDGAVERDGDLLLDGDAFVRISGDLLQGEPFTIELDRLRLEPEGPAIAEALVDQGIDA</sequence>
<dbReference type="EMBL" id="BAAAQT010000007">
    <property type="protein sequence ID" value="GAA2175163.1"/>
    <property type="molecule type" value="Genomic_DNA"/>
</dbReference>
<evidence type="ECO:0008006" key="3">
    <source>
        <dbReference type="Google" id="ProtNLM"/>
    </source>
</evidence>
<dbReference type="RefSeq" id="WP_344343964.1">
    <property type="nucleotide sequence ID" value="NZ_BAAAQT010000007.1"/>
</dbReference>
<evidence type="ECO:0000313" key="2">
    <source>
        <dbReference type="Proteomes" id="UP001501599"/>
    </source>
</evidence>
<evidence type="ECO:0000313" key="1">
    <source>
        <dbReference type="EMBL" id="GAA2175163.1"/>
    </source>
</evidence>
<dbReference type="Pfam" id="PF05045">
    <property type="entry name" value="RgpF"/>
    <property type="match status" value="1"/>
</dbReference>
<organism evidence="1 2">
    <name type="scientific">Agrococcus versicolor</name>
    <dbReference type="NCBI Taxonomy" id="501482"/>
    <lineage>
        <taxon>Bacteria</taxon>
        <taxon>Bacillati</taxon>
        <taxon>Actinomycetota</taxon>
        <taxon>Actinomycetes</taxon>
        <taxon>Micrococcales</taxon>
        <taxon>Microbacteriaceae</taxon>
        <taxon>Agrococcus</taxon>
    </lineage>
</organism>
<dbReference type="InterPro" id="IPR007739">
    <property type="entry name" value="RgpF"/>
</dbReference>
<keyword evidence="2" id="KW-1185">Reference proteome</keyword>
<name>A0ABP5MKK1_9MICO</name>
<accession>A0ABP5MKK1</accession>
<gene>
    <name evidence="1" type="ORF">GCM10009846_23980</name>
</gene>
<reference evidence="2" key="1">
    <citation type="journal article" date="2019" name="Int. J. Syst. Evol. Microbiol.">
        <title>The Global Catalogue of Microorganisms (GCM) 10K type strain sequencing project: providing services to taxonomists for standard genome sequencing and annotation.</title>
        <authorList>
            <consortium name="The Broad Institute Genomics Platform"/>
            <consortium name="The Broad Institute Genome Sequencing Center for Infectious Disease"/>
            <person name="Wu L."/>
            <person name="Ma J."/>
        </authorList>
    </citation>
    <scope>NUCLEOTIDE SEQUENCE [LARGE SCALE GENOMIC DNA]</scope>
    <source>
        <strain evidence="2">JCM 16026</strain>
    </source>
</reference>
<dbReference type="Proteomes" id="UP001501599">
    <property type="component" value="Unassembled WGS sequence"/>
</dbReference>
<protein>
    <recommendedName>
        <fullName evidence="3">Rhamnan synthesis protein F</fullName>
    </recommendedName>
</protein>